<gene>
    <name evidence="1" type="ORF">ZHAS_00009633</name>
</gene>
<dbReference type="AlphaFoldDB" id="A0A084VV22"/>
<accession>A0A084VV22</accession>
<reference evidence="2" key="2">
    <citation type="submission" date="2020-05" db="UniProtKB">
        <authorList>
            <consortium name="EnsemblMetazoa"/>
        </authorList>
    </citation>
    <scope>IDENTIFICATION</scope>
</reference>
<dbReference type="Proteomes" id="UP000030765">
    <property type="component" value="Unassembled WGS sequence"/>
</dbReference>
<dbReference type="EMBL" id="KE525157">
    <property type="protein sequence ID" value="KFB41816.1"/>
    <property type="molecule type" value="Genomic_DNA"/>
</dbReference>
<organism evidence="1">
    <name type="scientific">Anopheles sinensis</name>
    <name type="common">Mosquito</name>
    <dbReference type="NCBI Taxonomy" id="74873"/>
    <lineage>
        <taxon>Eukaryota</taxon>
        <taxon>Metazoa</taxon>
        <taxon>Ecdysozoa</taxon>
        <taxon>Arthropoda</taxon>
        <taxon>Hexapoda</taxon>
        <taxon>Insecta</taxon>
        <taxon>Pterygota</taxon>
        <taxon>Neoptera</taxon>
        <taxon>Endopterygota</taxon>
        <taxon>Diptera</taxon>
        <taxon>Nematocera</taxon>
        <taxon>Culicoidea</taxon>
        <taxon>Culicidae</taxon>
        <taxon>Anophelinae</taxon>
        <taxon>Anopheles</taxon>
    </lineage>
</organism>
<reference evidence="1 3" key="1">
    <citation type="journal article" date="2014" name="BMC Genomics">
        <title>Genome sequence of Anopheles sinensis provides insight into genetics basis of mosquito competence for malaria parasites.</title>
        <authorList>
            <person name="Zhou D."/>
            <person name="Zhang D."/>
            <person name="Ding G."/>
            <person name="Shi L."/>
            <person name="Hou Q."/>
            <person name="Ye Y."/>
            <person name="Xu Y."/>
            <person name="Zhou H."/>
            <person name="Xiong C."/>
            <person name="Li S."/>
            <person name="Yu J."/>
            <person name="Hong S."/>
            <person name="Yu X."/>
            <person name="Zou P."/>
            <person name="Chen C."/>
            <person name="Chang X."/>
            <person name="Wang W."/>
            <person name="Lv Y."/>
            <person name="Sun Y."/>
            <person name="Ma L."/>
            <person name="Shen B."/>
            <person name="Zhu C."/>
        </authorList>
    </citation>
    <scope>NUCLEOTIDE SEQUENCE [LARGE SCALE GENOMIC DNA]</scope>
</reference>
<evidence type="ECO:0000313" key="1">
    <source>
        <dbReference type="EMBL" id="KFB41816.1"/>
    </source>
</evidence>
<dbReference type="VEuPathDB" id="VectorBase:ASIC009633"/>
<evidence type="ECO:0000313" key="3">
    <source>
        <dbReference type="Proteomes" id="UP000030765"/>
    </source>
</evidence>
<name>A0A084VV22_ANOSI</name>
<sequence length="168" mass="18474">MINDSSASTSSIERRDEKRVRTLTVVRLWAATFATKVLDVEILWPYRERYPGTGANKITTIGNGHRLPAPLECGNWQISNESPRPGLPGGERVAFELRPMSPSIFLSILNCPDGVGRAVLSFAEITAPANLDGGMEGAPYRPVTSGESAVELQDLVRRWPLGLCQRKR</sequence>
<evidence type="ECO:0000313" key="2">
    <source>
        <dbReference type="EnsemblMetazoa" id="ASIC009633-PA"/>
    </source>
</evidence>
<keyword evidence="3" id="KW-1185">Reference proteome</keyword>
<protein>
    <submittedName>
        <fullName evidence="1 2">Pilus assembly protein CpaE</fullName>
    </submittedName>
</protein>
<proteinExistence type="predicted"/>
<dbReference type="EnsemblMetazoa" id="ASIC009633-RA">
    <property type="protein sequence ID" value="ASIC009633-PA"/>
    <property type="gene ID" value="ASIC009633"/>
</dbReference>
<dbReference type="EMBL" id="ATLV01017148">
    <property type="status" value="NOT_ANNOTATED_CDS"/>
    <property type="molecule type" value="Genomic_DNA"/>
</dbReference>